<reference evidence="5 6" key="1">
    <citation type="submission" date="2016-03" db="EMBL/GenBank/DDBJ databases">
        <title>Niastella vici sp. nov., isolated from farmland soil.</title>
        <authorList>
            <person name="Chen L."/>
            <person name="Wang D."/>
            <person name="Yang S."/>
            <person name="Wang G."/>
        </authorList>
    </citation>
    <scope>NUCLEOTIDE SEQUENCE [LARGE SCALE GENOMIC DNA]</scope>
    <source>
        <strain evidence="5 6">DJ57</strain>
    </source>
</reference>
<dbReference type="Proteomes" id="UP000192796">
    <property type="component" value="Unassembled WGS sequence"/>
</dbReference>
<evidence type="ECO:0000256" key="3">
    <source>
        <dbReference type="ARBA" id="ARBA00023163"/>
    </source>
</evidence>
<evidence type="ECO:0000313" key="6">
    <source>
        <dbReference type="Proteomes" id="UP000192796"/>
    </source>
</evidence>
<evidence type="ECO:0000256" key="1">
    <source>
        <dbReference type="ARBA" id="ARBA00023015"/>
    </source>
</evidence>
<keyword evidence="2" id="KW-0238">DNA-binding</keyword>
<accession>A0A1V9FW55</accession>
<name>A0A1V9FW55_9BACT</name>
<dbReference type="PROSITE" id="PS00041">
    <property type="entry name" value="HTH_ARAC_FAMILY_1"/>
    <property type="match status" value="1"/>
</dbReference>
<dbReference type="Gene3D" id="1.10.10.60">
    <property type="entry name" value="Homeodomain-like"/>
    <property type="match status" value="2"/>
</dbReference>
<feature type="domain" description="HTH araC/xylS-type" evidence="4">
    <location>
        <begin position="12"/>
        <end position="110"/>
    </location>
</feature>
<proteinExistence type="predicted"/>
<dbReference type="InterPro" id="IPR020449">
    <property type="entry name" value="Tscrpt_reg_AraC-type_HTH"/>
</dbReference>
<dbReference type="RefSeq" id="WP_081149036.1">
    <property type="nucleotide sequence ID" value="NZ_LVYD01000050.1"/>
</dbReference>
<dbReference type="GO" id="GO:0043565">
    <property type="term" value="F:sequence-specific DNA binding"/>
    <property type="evidence" value="ECO:0007669"/>
    <property type="project" value="InterPro"/>
</dbReference>
<dbReference type="PANTHER" id="PTHR43280:SF28">
    <property type="entry name" value="HTH-TYPE TRANSCRIPTIONAL ACTIVATOR RHAS"/>
    <property type="match status" value="1"/>
</dbReference>
<dbReference type="PANTHER" id="PTHR43280">
    <property type="entry name" value="ARAC-FAMILY TRANSCRIPTIONAL REGULATOR"/>
    <property type="match status" value="1"/>
</dbReference>
<dbReference type="STRING" id="1703345.A3860_28120"/>
<keyword evidence="3" id="KW-0804">Transcription</keyword>
<dbReference type="SUPFAM" id="SSF46689">
    <property type="entry name" value="Homeodomain-like"/>
    <property type="match status" value="2"/>
</dbReference>
<organism evidence="5 6">
    <name type="scientific">Niastella vici</name>
    <dbReference type="NCBI Taxonomy" id="1703345"/>
    <lineage>
        <taxon>Bacteria</taxon>
        <taxon>Pseudomonadati</taxon>
        <taxon>Bacteroidota</taxon>
        <taxon>Chitinophagia</taxon>
        <taxon>Chitinophagales</taxon>
        <taxon>Chitinophagaceae</taxon>
        <taxon>Niastella</taxon>
    </lineage>
</organism>
<keyword evidence="6" id="KW-1185">Reference proteome</keyword>
<dbReference type="EMBL" id="LVYD01000050">
    <property type="protein sequence ID" value="OQP62560.1"/>
    <property type="molecule type" value="Genomic_DNA"/>
</dbReference>
<dbReference type="SMART" id="SM00342">
    <property type="entry name" value="HTH_ARAC"/>
    <property type="match status" value="1"/>
</dbReference>
<dbReference type="PROSITE" id="PS01124">
    <property type="entry name" value="HTH_ARAC_FAMILY_2"/>
    <property type="match status" value="1"/>
</dbReference>
<sequence length="139" mass="16426">MPIASELYQRIVTAKLYIDDNFQEAIDLDKMAGQACLSRFHFHRLFTKVYKITPHQYLTQKRIDRAKALLHKDDLSITEVCNEVGFESIGSFSILFKKEIGFAPTYYRNMAWLKQQQVKEQPKQFIPHCFIESYQLEDK</sequence>
<gene>
    <name evidence="5" type="ORF">A3860_28120</name>
</gene>
<dbReference type="OrthoDB" id="9816011at2"/>
<keyword evidence="1" id="KW-0805">Transcription regulation</keyword>
<dbReference type="InterPro" id="IPR018062">
    <property type="entry name" value="HTH_AraC-typ_CS"/>
</dbReference>
<dbReference type="Pfam" id="PF12833">
    <property type="entry name" value="HTH_18"/>
    <property type="match status" value="1"/>
</dbReference>
<evidence type="ECO:0000259" key="4">
    <source>
        <dbReference type="PROSITE" id="PS01124"/>
    </source>
</evidence>
<comment type="caution">
    <text evidence="5">The sequence shown here is derived from an EMBL/GenBank/DDBJ whole genome shotgun (WGS) entry which is preliminary data.</text>
</comment>
<dbReference type="InterPro" id="IPR009057">
    <property type="entry name" value="Homeodomain-like_sf"/>
</dbReference>
<protein>
    <recommendedName>
        <fullName evidence="4">HTH araC/xylS-type domain-containing protein</fullName>
    </recommendedName>
</protein>
<evidence type="ECO:0000313" key="5">
    <source>
        <dbReference type="EMBL" id="OQP62560.1"/>
    </source>
</evidence>
<evidence type="ECO:0000256" key="2">
    <source>
        <dbReference type="ARBA" id="ARBA00023125"/>
    </source>
</evidence>
<dbReference type="GO" id="GO:0003700">
    <property type="term" value="F:DNA-binding transcription factor activity"/>
    <property type="evidence" value="ECO:0007669"/>
    <property type="project" value="InterPro"/>
</dbReference>
<dbReference type="AlphaFoldDB" id="A0A1V9FW55"/>
<dbReference type="PRINTS" id="PR00032">
    <property type="entry name" value="HTHARAC"/>
</dbReference>
<dbReference type="InterPro" id="IPR018060">
    <property type="entry name" value="HTH_AraC"/>
</dbReference>